<dbReference type="Pfam" id="PF12277">
    <property type="entry name" value="DUF3618"/>
    <property type="match status" value="1"/>
</dbReference>
<keyword evidence="2" id="KW-1185">Reference proteome</keyword>
<protein>
    <submittedName>
        <fullName evidence="1">DUF3618 domain-containing protein</fullName>
    </submittedName>
</protein>
<name>A0A7T0PVY7_9ACTO</name>
<dbReference type="EMBL" id="CP063989">
    <property type="protein sequence ID" value="QPL05169.1"/>
    <property type="molecule type" value="Genomic_DNA"/>
</dbReference>
<gene>
    <name evidence="1" type="ORF">ID810_10645</name>
</gene>
<dbReference type="InterPro" id="IPR022062">
    <property type="entry name" value="DUF3618"/>
</dbReference>
<evidence type="ECO:0000313" key="1">
    <source>
        <dbReference type="EMBL" id="QPL05169.1"/>
    </source>
</evidence>
<dbReference type="Proteomes" id="UP000594637">
    <property type="component" value="Chromosome"/>
</dbReference>
<organism evidence="1 2">
    <name type="scientific">Actinomyces respiraculi</name>
    <dbReference type="NCBI Taxonomy" id="2744574"/>
    <lineage>
        <taxon>Bacteria</taxon>
        <taxon>Bacillati</taxon>
        <taxon>Actinomycetota</taxon>
        <taxon>Actinomycetes</taxon>
        <taxon>Actinomycetales</taxon>
        <taxon>Actinomycetaceae</taxon>
        <taxon>Actinomyces</taxon>
    </lineage>
</organism>
<dbReference type="RefSeq" id="WP_166857355.1">
    <property type="nucleotide sequence ID" value="NZ_CP063989.1"/>
</dbReference>
<dbReference type="KEGG" id="arep:ID810_10645"/>
<dbReference type="AlphaFoldDB" id="A0A7T0PVY7"/>
<accession>A0A7T0PVY7</accession>
<reference evidence="1 2" key="1">
    <citation type="submission" date="2020-11" db="EMBL/GenBank/DDBJ databases">
        <title>Actinomyces sp. ZJ750.</title>
        <authorList>
            <person name="Zhou J."/>
        </authorList>
    </citation>
    <scope>NUCLEOTIDE SEQUENCE [LARGE SCALE GENOMIC DNA]</scope>
    <source>
        <strain evidence="1 2">ZJ750</strain>
    </source>
</reference>
<sequence length="111" mass="12029">MSEVQPSTPEEIEARLQATRTQLAASVDALVERVSPQAQARAAGEHLGTRLAQERDRLVDRVSEMRRRTVETVERARAGDKEALRTVAVIAGGAVAVTAALGSLRRRGPHH</sequence>
<proteinExistence type="predicted"/>
<evidence type="ECO:0000313" key="2">
    <source>
        <dbReference type="Proteomes" id="UP000594637"/>
    </source>
</evidence>